<dbReference type="InterPro" id="IPR013536">
    <property type="entry name" value="WLM_dom"/>
</dbReference>
<organism evidence="3 4">
    <name type="scientific">Chlorella sorokiniana</name>
    <name type="common">Freshwater green alga</name>
    <dbReference type="NCBI Taxonomy" id="3076"/>
    <lineage>
        <taxon>Eukaryota</taxon>
        <taxon>Viridiplantae</taxon>
        <taxon>Chlorophyta</taxon>
        <taxon>core chlorophytes</taxon>
        <taxon>Trebouxiophyceae</taxon>
        <taxon>Chlorellales</taxon>
        <taxon>Chlorellaceae</taxon>
        <taxon>Chlorella clade</taxon>
        <taxon>Chlorella</taxon>
    </lineage>
</organism>
<dbReference type="PROSITE" id="PS51397">
    <property type="entry name" value="WLM"/>
    <property type="match status" value="1"/>
</dbReference>
<evidence type="ECO:0000259" key="2">
    <source>
        <dbReference type="PROSITE" id="PS51397"/>
    </source>
</evidence>
<dbReference type="Pfam" id="PF08325">
    <property type="entry name" value="WLM"/>
    <property type="match status" value="1"/>
</dbReference>
<dbReference type="PANTHER" id="PTHR47796:SF1">
    <property type="entry name" value="OS08G0500800 PROTEIN"/>
    <property type="match status" value="1"/>
</dbReference>
<proteinExistence type="predicted"/>
<dbReference type="STRING" id="3076.A0A2P6TBH8"/>
<feature type="domain" description="WLM" evidence="2">
    <location>
        <begin position="124"/>
        <end position="327"/>
    </location>
</feature>
<dbReference type="Proteomes" id="UP000239899">
    <property type="component" value="Unassembled WGS sequence"/>
</dbReference>
<reference evidence="3 4" key="1">
    <citation type="journal article" date="2018" name="Plant J.">
        <title>Genome sequences of Chlorella sorokiniana UTEX 1602 and Micractinium conductrix SAG 241.80: implications to maltose excretion by a green alga.</title>
        <authorList>
            <person name="Arriola M.B."/>
            <person name="Velmurugan N."/>
            <person name="Zhang Y."/>
            <person name="Plunkett M.H."/>
            <person name="Hondzo H."/>
            <person name="Barney B.M."/>
        </authorList>
    </citation>
    <scope>NUCLEOTIDE SEQUENCE [LARGE SCALE GENOMIC DNA]</scope>
    <source>
        <strain evidence="4">UTEX 1602</strain>
    </source>
</reference>
<dbReference type="OrthoDB" id="49605at2759"/>
<keyword evidence="4" id="KW-1185">Reference proteome</keyword>
<dbReference type="EMBL" id="LHPG02000027">
    <property type="protein sequence ID" value="PRW05901.1"/>
    <property type="molecule type" value="Genomic_DNA"/>
</dbReference>
<protein>
    <recommendedName>
        <fullName evidence="2">WLM domain-containing protein</fullName>
    </recommendedName>
</protein>
<accession>A0A2P6TBH8</accession>
<gene>
    <name evidence="3" type="ORF">C2E21_9380</name>
</gene>
<feature type="compositionally biased region" description="Basic and acidic residues" evidence="1">
    <location>
        <begin position="405"/>
        <end position="424"/>
    </location>
</feature>
<evidence type="ECO:0000313" key="3">
    <source>
        <dbReference type="EMBL" id="PRW05901.1"/>
    </source>
</evidence>
<name>A0A2P6TBH8_CHLSO</name>
<comment type="caution">
    <text evidence="3">The sequence shown here is derived from an EMBL/GenBank/DDBJ whole genome shotgun (WGS) entry which is preliminary data.</text>
</comment>
<dbReference type="PANTHER" id="PTHR47796">
    <property type="entry name" value="ZINC METALLOPROTEINASE-LIKE PROTEIN"/>
    <property type="match status" value="1"/>
</dbReference>
<feature type="region of interest" description="Disordered" evidence="1">
    <location>
        <begin position="385"/>
        <end position="424"/>
    </location>
</feature>
<dbReference type="Gene3D" id="3.10.20.90">
    <property type="entry name" value="Phosphatidylinositol 3-kinase Catalytic Subunit, Chain A, domain 1"/>
    <property type="match status" value="1"/>
</dbReference>
<sequence>MELTVQFGKDQRRLELPVADGSAAAAAGPTCADLATALASEFGVAPHTIKLLVPGGKGLLRLEEQGAAPLEQAGIRPGARLKMMASAAAAVEAVRRQRDDALTRGFEGELRRELQRSGAATAGPRLPSGPYTFQRYEAWQRPGLAPPPTEALKLLHRLAADPGIVGVMSEHKWTVGLLSEMPPEGKVGVSPVCILGVNINRGQEISLRLRTDDLKGFRRYDRIRETLMHELAHMVWGEHDDNFKQLNSQLRRECDAHDWRGAAARSLAGPAFEGGLQYDLPPERQTVMQQTAVSSGQTLRQLAGGQAAVAPADAKVAAAEAALRRSGVAPSAAVVESSKSQVFSRGDLVLYTQRDGTQEQAKVVAVDLSVQPPSYGIELPGGSYRETEGGRLQALPEQPPAVEGLGHRDAATEAKEDAARQLEQ</sequence>
<evidence type="ECO:0000256" key="1">
    <source>
        <dbReference type="SAM" id="MobiDB-lite"/>
    </source>
</evidence>
<evidence type="ECO:0000313" key="4">
    <source>
        <dbReference type="Proteomes" id="UP000239899"/>
    </source>
</evidence>
<dbReference type="AlphaFoldDB" id="A0A2P6TBH8"/>